<evidence type="ECO:0000313" key="4">
    <source>
        <dbReference type="Proteomes" id="UP000595564"/>
    </source>
</evidence>
<dbReference type="RefSeq" id="WP_201327560.1">
    <property type="nucleotide sequence ID" value="NZ_AP017470.1"/>
</dbReference>
<sequence length="374" mass="44061">MYERLLQRVIQEKIDSGKAIIVLGARQVGKTTLINTLLKDKDFLFIDGDDPKVRAIFSEPNTEEIRSIIGNHKFVFIDEAQRIKGIGITIKIIVDKFKKVQLFVTGSSSFELSGQINEFLTGRKWEYRLFPISWEEFKNHHGYLYSEQQLENRLIYGFYPEVLNNPGNEKEVLKELVSSYLYKDVLSFGGIKKPDILDRLLQFLALQLGSEISYSEIAQTVGVDKNTVSRYIDILEKAFVVFKLNAFSRNMRNEIRKNKKIYFYDTGIRNALIGDFRPLSLRQDKGGLWENFLIAERIKQLEYKRRFARIYFWRTKQQQEVDFIEDIDGKIFGYEFKWEKKRGKGLPKTFVKNYKAETKVIDRKNFRDFVIIKE</sequence>
<feature type="domain" description="DUF4143" evidence="2">
    <location>
        <begin position="183"/>
        <end position="338"/>
    </location>
</feature>
<evidence type="ECO:0000259" key="2">
    <source>
        <dbReference type="Pfam" id="PF13635"/>
    </source>
</evidence>
<dbReference type="Gene3D" id="1.10.10.10">
    <property type="entry name" value="Winged helix-like DNA-binding domain superfamily/Winged helix DNA-binding domain"/>
    <property type="match status" value="1"/>
</dbReference>
<dbReference type="InterPro" id="IPR025420">
    <property type="entry name" value="DUF4143"/>
</dbReference>
<dbReference type="Gene3D" id="3.40.50.300">
    <property type="entry name" value="P-loop containing nucleotide triphosphate hydrolases"/>
    <property type="match status" value="1"/>
</dbReference>
<feature type="domain" description="AAA" evidence="1">
    <location>
        <begin position="18"/>
        <end position="137"/>
    </location>
</feature>
<dbReference type="AlphaFoldDB" id="A0A7R6Q0G1"/>
<reference evidence="3 4" key="1">
    <citation type="journal article" date="2012" name="Extremophiles">
        <title>Thermotomaculum hydrothermale gen. nov., sp. nov., a novel heterotrophic thermophile within the phylum Acidobacteria from a deep-sea hydrothermal vent chimney in the Southern Okinawa Trough.</title>
        <authorList>
            <person name="Izumi H."/>
            <person name="Nunoura T."/>
            <person name="Miyazaki M."/>
            <person name="Mino S."/>
            <person name="Toki T."/>
            <person name="Takai K."/>
            <person name="Sako Y."/>
            <person name="Sawabe T."/>
            <person name="Nakagawa S."/>
        </authorList>
    </citation>
    <scope>NUCLEOTIDE SEQUENCE [LARGE SCALE GENOMIC DNA]</scope>
    <source>
        <strain evidence="3 4">AC55</strain>
    </source>
</reference>
<keyword evidence="4" id="KW-1185">Reference proteome</keyword>
<dbReference type="SUPFAM" id="SSF52540">
    <property type="entry name" value="P-loop containing nucleoside triphosphate hydrolases"/>
    <property type="match status" value="1"/>
</dbReference>
<organism evidence="3 4">
    <name type="scientific">Thermotomaculum hydrothermale</name>
    <dbReference type="NCBI Taxonomy" id="981385"/>
    <lineage>
        <taxon>Bacteria</taxon>
        <taxon>Pseudomonadati</taxon>
        <taxon>Acidobacteriota</taxon>
        <taxon>Holophagae</taxon>
        <taxon>Thermotomaculales</taxon>
        <taxon>Thermotomaculaceae</taxon>
        <taxon>Thermotomaculum</taxon>
    </lineage>
</organism>
<name>A0A7R6Q0G1_9BACT</name>
<dbReference type="Pfam" id="PF13173">
    <property type="entry name" value="AAA_14"/>
    <property type="match status" value="1"/>
</dbReference>
<dbReference type="InterPro" id="IPR041682">
    <property type="entry name" value="AAA_14"/>
</dbReference>
<dbReference type="Pfam" id="PF13635">
    <property type="entry name" value="DUF4143"/>
    <property type="match status" value="1"/>
</dbReference>
<dbReference type="PANTHER" id="PTHR43566:SF1">
    <property type="entry name" value="AAA+ ATPASE DOMAIN-CONTAINING PROTEIN"/>
    <property type="match status" value="1"/>
</dbReference>
<dbReference type="KEGG" id="thyd:TTHT_1791"/>
<dbReference type="Proteomes" id="UP000595564">
    <property type="component" value="Chromosome"/>
</dbReference>
<dbReference type="InterPro" id="IPR027417">
    <property type="entry name" value="P-loop_NTPase"/>
</dbReference>
<evidence type="ECO:0008006" key="5">
    <source>
        <dbReference type="Google" id="ProtNLM"/>
    </source>
</evidence>
<dbReference type="EMBL" id="AP017470">
    <property type="protein sequence ID" value="BBB33253.1"/>
    <property type="molecule type" value="Genomic_DNA"/>
</dbReference>
<evidence type="ECO:0000259" key="1">
    <source>
        <dbReference type="Pfam" id="PF13173"/>
    </source>
</evidence>
<accession>A0A7R6Q0G1</accession>
<dbReference type="GO" id="GO:0006355">
    <property type="term" value="P:regulation of DNA-templated transcription"/>
    <property type="evidence" value="ECO:0007669"/>
    <property type="project" value="UniProtKB-ARBA"/>
</dbReference>
<gene>
    <name evidence="3" type="ORF">TTHT_1791</name>
</gene>
<dbReference type="CDD" id="cd00090">
    <property type="entry name" value="HTH_ARSR"/>
    <property type="match status" value="1"/>
</dbReference>
<dbReference type="InterPro" id="IPR036388">
    <property type="entry name" value="WH-like_DNA-bd_sf"/>
</dbReference>
<protein>
    <recommendedName>
        <fullName evidence="5">AAA ATPase</fullName>
    </recommendedName>
</protein>
<dbReference type="SUPFAM" id="SSF46785">
    <property type="entry name" value="Winged helix' DNA-binding domain"/>
    <property type="match status" value="1"/>
</dbReference>
<evidence type="ECO:0000313" key="3">
    <source>
        <dbReference type="EMBL" id="BBB33253.1"/>
    </source>
</evidence>
<dbReference type="InterPro" id="IPR036390">
    <property type="entry name" value="WH_DNA-bd_sf"/>
</dbReference>
<dbReference type="InterPro" id="IPR011991">
    <property type="entry name" value="ArsR-like_HTH"/>
</dbReference>
<dbReference type="PANTHER" id="PTHR43566">
    <property type="entry name" value="CONSERVED PROTEIN"/>
    <property type="match status" value="1"/>
</dbReference>
<proteinExistence type="predicted"/>